<keyword evidence="4" id="KW-0862">Zinc</keyword>
<evidence type="ECO:0000256" key="3">
    <source>
        <dbReference type="ARBA" id="ARBA00022786"/>
    </source>
</evidence>
<dbReference type="EMBL" id="CP090895">
    <property type="protein sequence ID" value="ULT90077.1"/>
    <property type="molecule type" value="Genomic_DNA"/>
</dbReference>
<evidence type="ECO:0000313" key="7">
    <source>
        <dbReference type="EMBL" id="ULT90077.1"/>
    </source>
</evidence>
<proteinExistence type="predicted"/>
<evidence type="ECO:0000256" key="1">
    <source>
        <dbReference type="ARBA" id="ARBA00022723"/>
    </source>
</evidence>
<dbReference type="AlphaFoldDB" id="A0AAE9A2Q9"/>
<accession>A0AAE9A2Q9</accession>
<dbReference type="CDD" id="cd20335">
    <property type="entry name" value="BRcat_RBR"/>
    <property type="match status" value="1"/>
</dbReference>
<name>A0AAE9A2Q9_CAEBR</name>
<keyword evidence="1" id="KW-0479">Metal-binding</keyword>
<dbReference type="SUPFAM" id="SSF57850">
    <property type="entry name" value="RING/U-box"/>
    <property type="match status" value="1"/>
</dbReference>
<dbReference type="PANTHER" id="PTHR31063">
    <property type="entry name" value="PROTEIN CBG08668"/>
    <property type="match status" value="1"/>
</dbReference>
<evidence type="ECO:0000313" key="8">
    <source>
        <dbReference type="Proteomes" id="UP000827892"/>
    </source>
</evidence>
<dbReference type="Pfam" id="PF01485">
    <property type="entry name" value="IBR"/>
    <property type="match status" value="1"/>
</dbReference>
<evidence type="ECO:0000259" key="6">
    <source>
        <dbReference type="Pfam" id="PF01485"/>
    </source>
</evidence>
<dbReference type="Proteomes" id="UP000827892">
    <property type="component" value="Chromosome V"/>
</dbReference>
<organism evidence="7 8">
    <name type="scientific">Caenorhabditis briggsae</name>
    <dbReference type="NCBI Taxonomy" id="6238"/>
    <lineage>
        <taxon>Eukaryota</taxon>
        <taxon>Metazoa</taxon>
        <taxon>Ecdysozoa</taxon>
        <taxon>Nematoda</taxon>
        <taxon>Chromadorea</taxon>
        <taxon>Rhabditida</taxon>
        <taxon>Rhabditina</taxon>
        <taxon>Rhabditomorpha</taxon>
        <taxon>Rhabditoidea</taxon>
        <taxon>Rhabditidae</taxon>
        <taxon>Peloderinae</taxon>
        <taxon>Caenorhabditis</taxon>
    </lineage>
</organism>
<dbReference type="PANTHER" id="PTHR31063:SF3">
    <property type="entry name" value="ENHANCER OF POLYCOMB-LIKE PROTEIN"/>
    <property type="match status" value="1"/>
</dbReference>
<evidence type="ECO:0000256" key="4">
    <source>
        <dbReference type="ARBA" id="ARBA00022833"/>
    </source>
</evidence>
<feature type="domain" description="IBR" evidence="6">
    <location>
        <begin position="694"/>
        <end position="740"/>
    </location>
</feature>
<gene>
    <name evidence="7" type="ORF">L3Y34_008452</name>
</gene>
<keyword evidence="2" id="KW-0863">Zinc-finger</keyword>
<evidence type="ECO:0000256" key="2">
    <source>
        <dbReference type="ARBA" id="ARBA00022771"/>
    </source>
</evidence>
<feature type="region of interest" description="Disordered" evidence="5">
    <location>
        <begin position="230"/>
        <end position="264"/>
    </location>
</feature>
<sequence length="965" mass="109127">MYYTPTDDICHYNWWPTSSCFTTLSLSYFSHTLPKISNVSLTLHRPTTVAYGLGEAQRSLPLPPLLKPAFMSTQDKNVGFELNETDFPELSGKLTGRKEKGRRSAVADRHARQAAKAGAFLVKTIDDPNHVLGKKRKERVASESHDGINSNVVYSMNKNKRWEALEAEATWETTGSDGKQSLPVQIVERVLTAKDTVDNVVSLTEIDKNGEVVRHETAGGKGANLQTLLVTGTTHNTKKTRKSRKESEASTTSDSSEASLDENGEPKVQYTIYKPHKNHKVLAGKLFNRNYNTRKAVKTRQNLKRLDRDEMSISVDELNQSVHIEEAYMYKPSRDFRFCLGDYITPESCTTKPVFVRRSSIESVQPSDPAVITFDDSEDESTGPLNVVDISQVLRAPHTFEWALLDVSEWKEIEKQVEDMKSDNKVYVQWLDADHLRFSIDASHLVLGETQPHGASVLMIVIERAMLARKEHLKVLLNSDIAPSGPFSWQILRGLLKHANSLQDIVNILSTLVAEWKEGSIVAPECIDVHRSQKSRFELKRDLFQPAFNSMMLATPAQVMSAEKMASILRDEAMNTEEQEEKFERIDFETDDFDFEDADEEKEPALEKLKCATCDCTKNSELFELDDSWQCRECLCKHIIDQIRAKCIPLEIPFVLGEGQSAYDILPAIIPLPLLNFYTKIAATETLANVDGGDIGECPSCKQLVHIDHNINEFKTSACYSCGIHWCAKCEREPHFPMTCSSYASWIEKWEQEYELHVLEKTDFLKRIKCACGYVMKVRKEASRAECGGCGRVFCPKTLEMLEVAYWSRDEKTGAAVRRLETSTVLPAMCVETIAASKNIKKEFSDVCGEARKLRFSVSKKTEFEKAVRKLKNTYAGVEKLRDIRKTVLIIVENGLAHVYIEKKQDGLALKSQLIQLMKQWNVIEAEIQHPGSDFQTRYASVEKNLSKVIKQLKQANESEASSQV</sequence>
<evidence type="ECO:0000256" key="5">
    <source>
        <dbReference type="SAM" id="MobiDB-lite"/>
    </source>
</evidence>
<dbReference type="InterPro" id="IPR002867">
    <property type="entry name" value="IBR_dom"/>
</dbReference>
<dbReference type="GO" id="GO:0008270">
    <property type="term" value="F:zinc ion binding"/>
    <property type="evidence" value="ECO:0007669"/>
    <property type="project" value="UniProtKB-KW"/>
</dbReference>
<keyword evidence="3" id="KW-0833">Ubl conjugation pathway</keyword>
<feature type="compositionally biased region" description="Low complexity" evidence="5">
    <location>
        <begin position="249"/>
        <end position="258"/>
    </location>
</feature>
<reference evidence="7 8" key="1">
    <citation type="submission" date="2022-02" db="EMBL/GenBank/DDBJ databases">
        <title>Chromosome-level reference genomes for two strains of Caenorhabditis briggsae: an improved platform for comparative genomics.</title>
        <authorList>
            <person name="Stevens L."/>
            <person name="Andersen E.C."/>
        </authorList>
    </citation>
    <scope>NUCLEOTIDE SEQUENCE [LARGE SCALE GENOMIC DNA]</scope>
    <source>
        <strain evidence="7">QX1410_ONT</strain>
        <tissue evidence="7">Whole-organism</tissue>
    </source>
</reference>
<protein>
    <recommendedName>
        <fullName evidence="6">IBR domain-containing protein</fullName>
    </recommendedName>
</protein>